<keyword evidence="5" id="KW-1185">Reference proteome</keyword>
<keyword evidence="2" id="KW-1133">Transmembrane helix</keyword>
<comment type="caution">
    <text evidence="4">The sequence shown here is derived from an EMBL/GenBank/DDBJ whole genome shotgun (WGS) entry which is preliminary data.</text>
</comment>
<organism evidence="4 5">
    <name type="scientific">Bacterioplanoides pacificum</name>
    <dbReference type="NCBI Taxonomy" id="1171596"/>
    <lineage>
        <taxon>Bacteria</taxon>
        <taxon>Pseudomonadati</taxon>
        <taxon>Pseudomonadota</taxon>
        <taxon>Gammaproteobacteria</taxon>
        <taxon>Oceanospirillales</taxon>
        <taxon>Oceanospirillaceae</taxon>
        <taxon>Bacterioplanoides</taxon>
    </lineage>
</organism>
<feature type="region of interest" description="Disordered" evidence="1">
    <location>
        <begin position="1334"/>
        <end position="1387"/>
    </location>
</feature>
<keyword evidence="2" id="KW-0812">Transmembrane</keyword>
<feature type="region of interest" description="Disordered" evidence="1">
    <location>
        <begin position="2487"/>
        <end position="2513"/>
    </location>
</feature>
<name>A0ABV7VNN0_9GAMM</name>
<proteinExistence type="predicted"/>
<feature type="chain" id="PRO_5046438051" evidence="3">
    <location>
        <begin position="25"/>
        <end position="2539"/>
    </location>
</feature>
<dbReference type="Proteomes" id="UP001595722">
    <property type="component" value="Unassembled WGS sequence"/>
</dbReference>
<feature type="transmembrane region" description="Helical" evidence="2">
    <location>
        <begin position="2517"/>
        <end position="2534"/>
    </location>
</feature>
<evidence type="ECO:0000256" key="1">
    <source>
        <dbReference type="SAM" id="MobiDB-lite"/>
    </source>
</evidence>
<dbReference type="SUPFAM" id="SSF141072">
    <property type="entry name" value="CalX-like"/>
    <property type="match status" value="1"/>
</dbReference>
<feature type="region of interest" description="Disordered" evidence="1">
    <location>
        <begin position="450"/>
        <end position="482"/>
    </location>
</feature>
<feature type="compositionally biased region" description="Acidic residues" evidence="1">
    <location>
        <begin position="468"/>
        <end position="482"/>
    </location>
</feature>
<dbReference type="PANTHER" id="PTHR10199:SF119">
    <property type="entry name" value="RE20510P"/>
    <property type="match status" value="1"/>
</dbReference>
<dbReference type="PANTHER" id="PTHR10199">
    <property type="entry name" value="THROMBOSPONDIN"/>
    <property type="match status" value="1"/>
</dbReference>
<dbReference type="Gene3D" id="4.10.1080.10">
    <property type="entry name" value="TSP type-3 repeat"/>
    <property type="match status" value="2"/>
</dbReference>
<evidence type="ECO:0000256" key="3">
    <source>
        <dbReference type="SAM" id="SignalP"/>
    </source>
</evidence>
<gene>
    <name evidence="4" type="ORF">ACFOMG_03295</name>
</gene>
<protein>
    <submittedName>
        <fullName evidence="4">Uncharacterized protein</fullName>
    </submittedName>
</protein>
<evidence type="ECO:0000313" key="5">
    <source>
        <dbReference type="Proteomes" id="UP001595722"/>
    </source>
</evidence>
<evidence type="ECO:0000256" key="2">
    <source>
        <dbReference type="SAM" id="Phobius"/>
    </source>
</evidence>
<evidence type="ECO:0000313" key="4">
    <source>
        <dbReference type="EMBL" id="MFC3679136.1"/>
    </source>
</evidence>
<keyword evidence="3" id="KW-0732">Signal</keyword>
<feature type="signal peptide" evidence="3">
    <location>
        <begin position="1"/>
        <end position="24"/>
    </location>
</feature>
<dbReference type="PROSITE" id="PS00018">
    <property type="entry name" value="EF_HAND_1"/>
    <property type="match status" value="1"/>
</dbReference>
<sequence>MTLRHQLAGSLSAFLILLSPSSHAESGRSDYDLDNDGLIEINDLADLDEIRNNLDGSSLYASSDGCPAEGCNGFELTTDLDFDTNGDGTITELDDYWNRGEGWLPIGDSSNKFSAIFDGSYHTIDNFHFNRSTSNVGLFGEIDNAKIRRLRVDGSITGRSEVGLIVGEASNSALSELIAYGEATATYTLGGIAGDIKNSTLFASAAHIRLSSNWVGALVGRTDQDSTLEAVYATGSISHGSAGGAGGFINSGRSNTTIKNSYTAVHLDGLSKAAIAYIRGRGVNSHWVTDYINTTRLGASSKISNGGGFSLAELTCPTTANNTDCADTELYSEWETSTYEDGSPVWDFGTGQQLPALIWNGAIIRDTDNDGILDEDDDFPHNYAAYKDSDNDGYPDFWTAGCNTECQNSSGLTVDHLPYNIAASLDADADNQPEAWNSSCNQTCQQNSGLVIDASPNDRNNKNGSDLTDNDDNDDGQIDADADSNGLIEISTLEQFRAIRFQSNGAGRRLSGYGEIDSSGCPLAIIDGYPKAQCIGYELVNDLDFDTNNNGKFDHGDSFWNDSKGFVKIPALHGILEGNGFKIRNLTIHSTEPYENVAIFGELSNAEIRNLAFINSSVTSTRRRYEAAGIALLANNASLHKVLFSGSIEIQSLFQTTVGGIIGHANEGVRLNEVAFIGSVTSDPLALGRKAGLIGTAISDYQITNSFVSAVITGQFASALLGGNVSGETPKNSFIENSYFSGTLNGTYNHAGNGPLLGIPEGTTTFNNNYWVKGSHQNDNGSTLSELTCPVAASDTNCADTTLYQDWSEEIWDFGNSNQTPALTIAGEQYRDSDGDGVDDASDNWPLLYAAHEDADQDGYPDSWSPHCDSECVANSGLQLDGFPQHQEIWSDSDLDGMPELCDASCAATLEGTGISPDPYANDVDNDGIPDAEDEDTNGVLNADSNGNGLIDIRTLADLDAMRFQLEGAAKVVSETADPDSTGCPIMIHNGQNVRRCQGYELVADLDFDSNGDGAVSELDDYWNDGKGWSPIGNEAFERFRCEFSGNGHRIDNLYINNDEYAWRELYGLFSKLEDARIHNLIITGRILNSGHHAGLLAGNMKTSTINNIVASGEVYSESDTVGLIAGVSVNSSINNVMAFGQAKSDTSYTGGIIGRAIESTISNSYSLVLTPDGKNPVAPAGNLYTSIVNSIYWQNTSISVDIPVSYDDTAINIGSFSLRQLQCPIQAETSVNSSACHDNEDVILFSGWDASQWDFGTNQQLPALKVGDNFYRDSDGDGVIDTNDEKPYDFDNDSVNDLSDGYPFISIGALTDADQDGIPDDCDPSCIALGMTADEDDDNDLIPDESDGYPNVAIGDYPDNDKDGRPDSCDTNCQATGMAADPDDDNDGIDDINDDFPLIAAASIDADHDGLPDKWADGCDFQCQSDSGLSLDTQLSDTDNDGVINSEDPDNEADNGKPTIIAVGPTMYTPVNNEDGSAYIASAQDIDRMLSQLSASDVVDTSDKIRFRAYLNGTELVENTEAEVIIPAGKQIISWVAEDSSGNRSDAMEQQVNIYPQIKFSFNSSLIGEPDTAKIALQLTGPSPEYPVDIPVKVVIADSTASQDDVNESFDITKIHMVRIERGSAETPPTTASIAVPVLQEFADEQDETLILNIVAKPASKAPRYFSYALPEDGRRHTLTIVDMKDTDRDGLPDECDVDCLNAGKTADDDDDGDSVIDSEDRFPLIAAASIDADHDGLPDKWADSCDFQCQSDSGLSLDTQLNDTDNDGVINSEDPDNEADNGKPTIIAVGPTMYTPVNNEDGSAYIASAQDIDRMLSQLSASDVVDTSDKIRFRAYLNGTELVENTEAEVIIPAGKQIISWVAEDSSGNRSDAMEQQVNIYPQIKFSFNSSLIGEPDTAKIALQLTGPSPEYPVDIPVKVVIADSTASQDDVNESFDITDTHVVRIERGNAETPPTTASIAVPVLQEFADEQDETLILNIAAKPASKAPDDFSYTLPEDGRRHTLTIVDMKDTDRDGLPDECDVDCLNAGKTADDDDDNDGITDVLDGYPIVAIGNHADFDGDGRPDTCDNTCQASGMMADPDDDNDGINDVDDAFRLNAAASIDVDKDGLPDSWNSACSSSCRTGSGLMLDAQLNDTDNDGVKNDIDTDNNTDNGKPTLVSVAPVWYSPVNNEDGTAHILSAANLNLMTGQLVATDIVDTASAIRYQGILNGSALDLTGNTNVEIPVGLQTISWYAIDGAGNRSVAKEQKVYIYPEVRFSLAQSQSTENVNAEIQIELSGISPEYPVEVPVKLNLDNSTTSALDLAPEFEATAIHTVVIELGDGEAANTTGNLQIPILEDNISEQDETLQIQIASKPNSQGGNQFGYALPDDGRTHLLTITEMNLPPAVTLVLRQGGEIISEVKQDAGLVTLTAVVTDPNIQDQHVLAWDLNDLGLAAQAGETVTVNPQGLPVQEYKVVVTATDNATPPLSAQAEISFEVKAATTEPTPGDGSGSDNGSDGDNSGSESSGGGGGAIHLWYLMMLFIGVYGLRRRPQ</sequence>
<dbReference type="SUPFAM" id="SSF103647">
    <property type="entry name" value="TSP type-3 repeat"/>
    <property type="match status" value="1"/>
</dbReference>
<dbReference type="Gene3D" id="2.160.20.110">
    <property type="match status" value="3"/>
</dbReference>
<feature type="compositionally biased region" description="Basic and acidic residues" evidence="1">
    <location>
        <begin position="1360"/>
        <end position="1369"/>
    </location>
</feature>
<reference evidence="5" key="1">
    <citation type="journal article" date="2019" name="Int. J. Syst. Evol. Microbiol.">
        <title>The Global Catalogue of Microorganisms (GCM) 10K type strain sequencing project: providing services to taxonomists for standard genome sequencing and annotation.</title>
        <authorList>
            <consortium name="The Broad Institute Genomics Platform"/>
            <consortium name="The Broad Institute Genome Sequencing Center for Infectious Disease"/>
            <person name="Wu L."/>
            <person name="Ma J."/>
        </authorList>
    </citation>
    <scope>NUCLEOTIDE SEQUENCE [LARGE SCALE GENOMIC DNA]</scope>
    <source>
        <strain evidence="5">KCTC 42424</strain>
    </source>
</reference>
<keyword evidence="2" id="KW-0472">Membrane</keyword>
<dbReference type="InterPro" id="IPR038081">
    <property type="entry name" value="CalX-like_sf"/>
</dbReference>
<dbReference type="InterPro" id="IPR018247">
    <property type="entry name" value="EF_Hand_1_Ca_BS"/>
</dbReference>
<feature type="compositionally biased region" description="Low complexity" evidence="1">
    <location>
        <begin position="2497"/>
        <end position="2510"/>
    </location>
</feature>
<feature type="region of interest" description="Disordered" evidence="1">
    <location>
        <begin position="1431"/>
        <end position="1458"/>
    </location>
</feature>
<accession>A0ABV7VNN0</accession>
<dbReference type="EMBL" id="JBHRYB010000001">
    <property type="protein sequence ID" value="MFC3679136.1"/>
    <property type="molecule type" value="Genomic_DNA"/>
</dbReference>
<dbReference type="InterPro" id="IPR028974">
    <property type="entry name" value="TSP_type-3_rpt"/>
</dbReference>
<feature type="compositionally biased region" description="Acidic residues" evidence="1">
    <location>
        <begin position="1334"/>
        <end position="1348"/>
    </location>
</feature>
<dbReference type="RefSeq" id="WP_376864783.1">
    <property type="nucleotide sequence ID" value="NZ_JBHRYB010000001.1"/>
</dbReference>